<sequence length="854" mass="94853">KAAGAVCILGLGVGLGTLFIYRLYQQYIRPFLDLWDNSETEKKTHGDCSLFVAWLCEAEKGEKIVSPGLQAPYGEEELLIGGGSIKNGHLSGLPDSSDSAVDGAMGNNSSGKAPSVYYSPQYGVALGGRSQPPQRQPQSVVDSVRLRRLGTRQKPVRNHSTNRDVSSGRVPDLNPLYCEASIRDSFYSTAESGFETLPECNEDEEGEENKELSASLKENFSVSSLKERNDRYFSSSSGDHTNSTGDVRTVVSGGGAQNDDHGGNPLQPTIHAEHALSSPVKSAKSSPHHSGGKIPDSHLLSVKKSYGYPNSDDFDYDPSLDASESIRSFNSSADDWSWEDEERDSSPFLHSHPAMSDSQFRQSLMQRIREWSNFAEEYGKSRSPTPDCASPPRYIRRSRSLDRHLGEPAFTPDVDVAPSEPIKVEDTTTKNLECLETELHDIQDEFESITSKLHELIERGSKDEPQQHTKSSPSHQQPHSPHRHPHHHTRPPQANSAFFRSRTKWERVPSLSRSDSNRSSRASSVEFSWDCGEVGANGDGGEEGLEMDGVRMNPASVDQKGDCSQKMVEGTTFCEDPPSDGVISVGEAVSMADYADSEWKGQTQKAETIRKGYRAVPDLFHCERLRCVRGDNYCAMRSTLYQVLVAGHHVTHRWPGLISIVDRLHALQADPASGLQHWTFGNRLQWEGEDDKFSLICKCVLSLYATIEEMSVLPTQEEREARTLNLLNSSEIFSTQLMEGMKLMMLFRVADLEREMAEGSEVPTFAWLLFARDTSETVVDFVKNHLNCVGDSAGVDQVEMCLLGHCLGVKLRVARLDHYGQEEFDVSFPDEAPDDWPSAFLLAEDDRHYNVPVP</sequence>
<comment type="similarity">
    <text evidence="2">Belongs to the peptidase C65 family. Otulin subfamily.</text>
</comment>
<keyword evidence="6" id="KW-1185">Reference proteome</keyword>
<feature type="compositionally biased region" description="Polar residues" evidence="4">
    <location>
        <begin position="232"/>
        <end position="246"/>
    </location>
</feature>
<dbReference type="AlphaFoldDB" id="A0ABD0KNK2"/>
<evidence type="ECO:0000313" key="5">
    <source>
        <dbReference type="EMBL" id="KAK7488777.1"/>
    </source>
</evidence>
<comment type="caution">
    <text evidence="5">The sequence shown here is derived from an EMBL/GenBank/DDBJ whole genome shotgun (WGS) entry which is preliminary data.</text>
</comment>
<feature type="compositionally biased region" description="Low complexity" evidence="4">
    <location>
        <begin position="468"/>
        <end position="479"/>
    </location>
</feature>
<dbReference type="Pfam" id="PF16218">
    <property type="entry name" value="Peptidase_C101"/>
    <property type="match status" value="1"/>
</dbReference>
<feature type="region of interest" description="Disordered" evidence="4">
    <location>
        <begin position="460"/>
        <end position="526"/>
    </location>
</feature>
<feature type="compositionally biased region" description="Basic residues" evidence="4">
    <location>
        <begin position="146"/>
        <end position="157"/>
    </location>
</feature>
<evidence type="ECO:0008006" key="7">
    <source>
        <dbReference type="Google" id="ProtNLM"/>
    </source>
</evidence>
<accession>A0ABD0KNK2</accession>
<feature type="region of interest" description="Disordered" evidence="4">
    <location>
        <begin position="331"/>
        <end position="357"/>
    </location>
</feature>
<feature type="region of interest" description="Disordered" evidence="4">
    <location>
        <begin position="403"/>
        <end position="429"/>
    </location>
</feature>
<gene>
    <name evidence="5" type="ORF">BaRGS_00019912</name>
</gene>
<dbReference type="PANTHER" id="PTHR33662:SF1">
    <property type="entry name" value="INACTIVE UBIQUITIN THIOESTERASE OTULINL"/>
    <property type="match status" value="1"/>
</dbReference>
<feature type="region of interest" description="Disordered" evidence="4">
    <location>
        <begin position="231"/>
        <end position="298"/>
    </location>
</feature>
<dbReference type="InterPro" id="IPR023235">
    <property type="entry name" value="FAM105"/>
</dbReference>
<evidence type="ECO:0000256" key="2">
    <source>
        <dbReference type="ARBA" id="ARBA00010267"/>
    </source>
</evidence>
<evidence type="ECO:0000313" key="6">
    <source>
        <dbReference type="Proteomes" id="UP001519460"/>
    </source>
</evidence>
<evidence type="ECO:0000256" key="4">
    <source>
        <dbReference type="SAM" id="MobiDB-lite"/>
    </source>
</evidence>
<reference evidence="5 6" key="1">
    <citation type="journal article" date="2023" name="Sci. Data">
        <title>Genome assembly of the Korean intertidal mud-creeper Batillaria attramentaria.</title>
        <authorList>
            <person name="Patra A.K."/>
            <person name="Ho P.T."/>
            <person name="Jun S."/>
            <person name="Lee S.J."/>
            <person name="Kim Y."/>
            <person name="Won Y.J."/>
        </authorList>
    </citation>
    <scope>NUCLEOTIDE SEQUENCE [LARGE SCALE GENOMIC DNA]</scope>
    <source>
        <strain evidence="5">Wonlab-2016</strain>
    </source>
</reference>
<proteinExistence type="inferred from homology"/>
<dbReference type="EMBL" id="JACVVK020000146">
    <property type="protein sequence ID" value="KAK7488777.1"/>
    <property type="molecule type" value="Genomic_DNA"/>
</dbReference>
<keyword evidence="3" id="KW-0963">Cytoplasm</keyword>
<feature type="compositionally biased region" description="Low complexity" evidence="4">
    <location>
        <begin position="129"/>
        <end position="143"/>
    </location>
</feature>
<feature type="region of interest" description="Disordered" evidence="4">
    <location>
        <begin position="197"/>
        <end position="216"/>
    </location>
</feature>
<feature type="compositionally biased region" description="Basic residues" evidence="4">
    <location>
        <begin position="480"/>
        <end position="490"/>
    </location>
</feature>
<dbReference type="CDD" id="cd22790">
    <property type="entry name" value="OTU_OTUL-like"/>
    <property type="match status" value="1"/>
</dbReference>
<feature type="region of interest" description="Disordered" evidence="4">
    <location>
        <begin position="91"/>
        <end position="112"/>
    </location>
</feature>
<feature type="region of interest" description="Disordered" evidence="4">
    <location>
        <begin position="124"/>
        <end position="173"/>
    </location>
</feature>
<name>A0ABD0KNK2_9CAEN</name>
<feature type="compositionally biased region" description="Low complexity" evidence="4">
    <location>
        <begin position="510"/>
        <end position="526"/>
    </location>
</feature>
<evidence type="ECO:0000256" key="1">
    <source>
        <dbReference type="ARBA" id="ARBA00004496"/>
    </source>
</evidence>
<evidence type="ECO:0000256" key="3">
    <source>
        <dbReference type="ARBA" id="ARBA00022490"/>
    </source>
</evidence>
<feature type="non-terminal residue" evidence="5">
    <location>
        <position position="1"/>
    </location>
</feature>
<dbReference type="Proteomes" id="UP001519460">
    <property type="component" value="Unassembled WGS sequence"/>
</dbReference>
<dbReference type="GO" id="GO:0005737">
    <property type="term" value="C:cytoplasm"/>
    <property type="evidence" value="ECO:0007669"/>
    <property type="project" value="UniProtKB-SubCell"/>
</dbReference>
<protein>
    <recommendedName>
        <fullName evidence="7">Ubiquitinyl hydrolase 1</fullName>
    </recommendedName>
</protein>
<dbReference type="PRINTS" id="PR02055">
    <property type="entry name" value="PROTEINF105"/>
</dbReference>
<organism evidence="5 6">
    <name type="scientific">Batillaria attramentaria</name>
    <dbReference type="NCBI Taxonomy" id="370345"/>
    <lineage>
        <taxon>Eukaryota</taxon>
        <taxon>Metazoa</taxon>
        <taxon>Spiralia</taxon>
        <taxon>Lophotrochozoa</taxon>
        <taxon>Mollusca</taxon>
        <taxon>Gastropoda</taxon>
        <taxon>Caenogastropoda</taxon>
        <taxon>Sorbeoconcha</taxon>
        <taxon>Cerithioidea</taxon>
        <taxon>Batillariidae</taxon>
        <taxon>Batillaria</taxon>
    </lineage>
</organism>
<comment type="subcellular location">
    <subcellularLocation>
        <location evidence="1">Cytoplasm</location>
    </subcellularLocation>
</comment>
<dbReference type="PANTHER" id="PTHR33662">
    <property type="entry name" value="OTU DEUBIQUITINASE WITH LINEAR LINKAGE-SPECIFICITY A-RELATED"/>
    <property type="match status" value="1"/>
</dbReference>